<dbReference type="GO" id="GO:0001561">
    <property type="term" value="P:fatty acid alpha-oxidation"/>
    <property type="evidence" value="ECO:0007669"/>
    <property type="project" value="InterPro"/>
</dbReference>
<dbReference type="OMA" id="DYHLGFL"/>
<evidence type="ECO:0000313" key="3">
    <source>
        <dbReference type="Proteomes" id="UP000016936"/>
    </source>
</evidence>
<reference evidence="2 3" key="1">
    <citation type="journal article" date="2012" name="PLoS Pathog.">
        <title>Diverse lifestyles and strategies of plant pathogenesis encoded in the genomes of eighteen Dothideomycetes fungi.</title>
        <authorList>
            <person name="Ohm R.A."/>
            <person name="Feau N."/>
            <person name="Henrissat B."/>
            <person name="Schoch C.L."/>
            <person name="Horwitz B.A."/>
            <person name="Barry K.W."/>
            <person name="Condon B.J."/>
            <person name="Copeland A.C."/>
            <person name="Dhillon B."/>
            <person name="Glaser F."/>
            <person name="Hesse C.N."/>
            <person name="Kosti I."/>
            <person name="LaButti K."/>
            <person name="Lindquist E.A."/>
            <person name="Lucas S."/>
            <person name="Salamov A.A."/>
            <person name="Bradshaw R.E."/>
            <person name="Ciuffetti L."/>
            <person name="Hamelin R.C."/>
            <person name="Kema G.H.J."/>
            <person name="Lawrence C."/>
            <person name="Scott J.A."/>
            <person name="Spatafora J.W."/>
            <person name="Turgeon B.G."/>
            <person name="de Wit P.J.G.M."/>
            <person name="Zhong S."/>
            <person name="Goodwin S.B."/>
            <person name="Grigoriev I.V."/>
        </authorList>
    </citation>
    <scope>NUCLEOTIDE SEQUENCE [LARGE SCALE GENOMIC DNA]</scope>
    <source>
        <strain evidence="3">C5 / ATCC 48332 / race O</strain>
    </source>
</reference>
<dbReference type="SUPFAM" id="SSF51197">
    <property type="entry name" value="Clavaminate synthase-like"/>
    <property type="match status" value="1"/>
</dbReference>
<evidence type="ECO:0000256" key="1">
    <source>
        <dbReference type="SAM" id="MobiDB-lite"/>
    </source>
</evidence>
<dbReference type="Gene3D" id="2.60.120.620">
    <property type="entry name" value="q2cbj1_9rhob like domain"/>
    <property type="match status" value="1"/>
</dbReference>
<proteinExistence type="predicted"/>
<organism evidence="2 3">
    <name type="scientific">Cochliobolus heterostrophus (strain C5 / ATCC 48332 / race O)</name>
    <name type="common">Southern corn leaf blight fungus</name>
    <name type="synonym">Bipolaris maydis</name>
    <dbReference type="NCBI Taxonomy" id="701091"/>
    <lineage>
        <taxon>Eukaryota</taxon>
        <taxon>Fungi</taxon>
        <taxon>Dikarya</taxon>
        <taxon>Ascomycota</taxon>
        <taxon>Pezizomycotina</taxon>
        <taxon>Dothideomycetes</taxon>
        <taxon>Pleosporomycetidae</taxon>
        <taxon>Pleosporales</taxon>
        <taxon>Pleosporineae</taxon>
        <taxon>Pleosporaceae</taxon>
        <taxon>Bipolaris</taxon>
    </lineage>
</organism>
<dbReference type="AlphaFoldDB" id="M2UFI7"/>
<dbReference type="Proteomes" id="UP000016936">
    <property type="component" value="Unassembled WGS sequence"/>
</dbReference>
<dbReference type="PANTHER" id="PTHR21308:SF8">
    <property type="entry name" value="PHYTANOYL-COA DIOXYGENASE FAMILY PROTEIN (AFU_ORTHOLOGUE AFUA_2G09620)"/>
    <property type="match status" value="1"/>
</dbReference>
<dbReference type="HOGENOM" id="CLU_063392_0_0_1"/>
<reference evidence="3" key="2">
    <citation type="journal article" date="2013" name="PLoS Genet.">
        <title>Comparative genome structure, secondary metabolite, and effector coding capacity across Cochliobolus pathogens.</title>
        <authorList>
            <person name="Condon B.J."/>
            <person name="Leng Y."/>
            <person name="Wu D."/>
            <person name="Bushley K.E."/>
            <person name="Ohm R.A."/>
            <person name="Otillar R."/>
            <person name="Martin J."/>
            <person name="Schackwitz W."/>
            <person name="Grimwood J."/>
            <person name="MohdZainudin N."/>
            <person name="Xue C."/>
            <person name="Wang R."/>
            <person name="Manning V.A."/>
            <person name="Dhillon B."/>
            <person name="Tu Z.J."/>
            <person name="Steffenson B.J."/>
            <person name="Salamov A."/>
            <person name="Sun H."/>
            <person name="Lowry S."/>
            <person name="LaButti K."/>
            <person name="Han J."/>
            <person name="Copeland A."/>
            <person name="Lindquist E."/>
            <person name="Barry K."/>
            <person name="Schmutz J."/>
            <person name="Baker S.E."/>
            <person name="Ciuffetti L.M."/>
            <person name="Grigoriev I.V."/>
            <person name="Zhong S."/>
            <person name="Turgeon B.G."/>
        </authorList>
    </citation>
    <scope>NUCLEOTIDE SEQUENCE [LARGE SCALE GENOMIC DNA]</scope>
    <source>
        <strain evidence="3">C5 / ATCC 48332 / race O</strain>
    </source>
</reference>
<accession>M2UFI7</accession>
<dbReference type="OrthoDB" id="187894at2759"/>
<evidence type="ECO:0008006" key="4">
    <source>
        <dbReference type="Google" id="ProtNLM"/>
    </source>
</evidence>
<dbReference type="EMBL" id="KB445575">
    <property type="protein sequence ID" value="EMD92471.1"/>
    <property type="molecule type" value="Genomic_DNA"/>
</dbReference>
<keyword evidence="3" id="KW-1185">Reference proteome</keyword>
<dbReference type="InterPro" id="IPR008775">
    <property type="entry name" value="Phytyl_CoA_dOase-like"/>
</dbReference>
<dbReference type="GO" id="GO:0048244">
    <property type="term" value="F:phytanoyl-CoA dioxygenase activity"/>
    <property type="evidence" value="ECO:0007669"/>
    <property type="project" value="InterPro"/>
</dbReference>
<dbReference type="eggNOG" id="ENOG502QW00">
    <property type="taxonomic scope" value="Eukaryota"/>
</dbReference>
<protein>
    <recommendedName>
        <fullName evidence="4">Phytanoyl-CoA dioxygenase</fullName>
    </recommendedName>
</protein>
<dbReference type="InterPro" id="IPR047128">
    <property type="entry name" value="PhyH"/>
</dbReference>
<dbReference type="Pfam" id="PF05721">
    <property type="entry name" value="PhyH"/>
    <property type="match status" value="1"/>
</dbReference>
<sequence>MNNYSTPNGVNHGRQESGIQPRLYSINNPPSLEDFKKLTTESSSIDYPLASTTESHVPIYHLPDYSSLSPEQLAALQDEWYHVLLSGPGVFVTKNLYQDMSLIDDVNKVYSSIIAAEKQASSQRGDHFAGAGANDRIWNSLSKHCLSDAASFVKYYSNPWLPLISGGWLGPYHRLTAQVNIVKPGAKAQISHRDYHIGFQDSESCARFPKAVQVASQFLTLQGAVAHSHMPDKSGPTRLLPFSQKFEQGYMAYRIPEFQDFFLDNYVALPLEKGDGLFFNPALFHAAGQNDSADIMRSANLLQISSAFGKPMESIDTYSLVERTWDALSKMHVKNGLSDEVKALVNVVAEGYPFPTNLDRRVPEAAGMAPTSEQDLLLNCLKNHTSKESVLAQLRKMKEDSRA</sequence>
<dbReference type="PANTHER" id="PTHR21308">
    <property type="entry name" value="PHYTANOYL-COA ALPHA-HYDROXYLASE"/>
    <property type="match status" value="1"/>
</dbReference>
<feature type="region of interest" description="Disordered" evidence="1">
    <location>
        <begin position="1"/>
        <end position="22"/>
    </location>
</feature>
<name>M2UFI7_COCH5</name>
<evidence type="ECO:0000313" key="2">
    <source>
        <dbReference type="EMBL" id="EMD92471.1"/>
    </source>
</evidence>
<gene>
    <name evidence="2" type="ORF">COCHEDRAFT_1224292</name>
</gene>
<dbReference type="STRING" id="701091.M2UFI7"/>